<dbReference type="InterPro" id="IPR046947">
    <property type="entry name" value="LytR-like"/>
</dbReference>
<evidence type="ECO:0000256" key="1">
    <source>
        <dbReference type="ARBA" id="ARBA00018672"/>
    </source>
</evidence>
<dbReference type="PROSITE" id="PS50110">
    <property type="entry name" value="RESPONSE_REGULATORY"/>
    <property type="match status" value="1"/>
</dbReference>
<comment type="caution">
    <text evidence="6">The sequence shown here is derived from an EMBL/GenBank/DDBJ whole genome shotgun (WGS) entry which is preliminary data.</text>
</comment>
<gene>
    <name evidence="6" type="ORF">OW729_02805</name>
</gene>
<dbReference type="EMBL" id="JAPQFJ010000002">
    <property type="protein sequence ID" value="MCY6957533.1"/>
    <property type="molecule type" value="Genomic_DNA"/>
</dbReference>
<dbReference type="Pfam" id="PF04397">
    <property type="entry name" value="LytTR"/>
    <property type="match status" value="1"/>
</dbReference>
<dbReference type="InterPro" id="IPR001789">
    <property type="entry name" value="Sig_transdc_resp-reg_receiver"/>
</dbReference>
<dbReference type="RefSeq" id="WP_268059915.1">
    <property type="nucleotide sequence ID" value="NZ_JAPQFJ010000002.1"/>
</dbReference>
<keyword evidence="7" id="KW-1185">Reference proteome</keyword>
<dbReference type="PANTHER" id="PTHR37299">
    <property type="entry name" value="TRANSCRIPTIONAL REGULATOR-RELATED"/>
    <property type="match status" value="1"/>
</dbReference>
<name>A0ABT4D5R7_9CLOT</name>
<feature type="modified residue" description="4-aspartylphosphate" evidence="3">
    <location>
        <position position="53"/>
    </location>
</feature>
<sequence length="235" mass="27964">MNCIIVDDEYPAREELKYFIKEFSKIDIVEEFDDSVEALQYIESNKPNIIFLDISMPKLDGMALGKILNNFEKKIIIVFITAYKEYAVNAFEIEAFDYILKPYSEERIVRTLKRLERQEKSIDKCMSNKITLKQDNKLKVINIYDICYCEAHERETIIYIAKEKFVEHSSISEFYKKLPRKSFFKCHRSYIVNIEKITEIAPWFNNTYMLKLKAMETDIPVSRNNINKFKHLMGI</sequence>
<evidence type="ECO:0000313" key="6">
    <source>
        <dbReference type="EMBL" id="MCY6957533.1"/>
    </source>
</evidence>
<proteinExistence type="predicted"/>
<reference evidence="6" key="1">
    <citation type="submission" date="2022-12" db="EMBL/GenBank/DDBJ databases">
        <title>Clostridium sp. nov., isolated from industrial wastewater.</title>
        <authorList>
            <person name="Jiayan W."/>
        </authorList>
    </citation>
    <scope>NUCLEOTIDE SEQUENCE</scope>
    <source>
        <strain evidence="6">ZC22-4</strain>
    </source>
</reference>
<dbReference type="PROSITE" id="PS50930">
    <property type="entry name" value="HTH_LYTTR"/>
    <property type="match status" value="1"/>
</dbReference>
<dbReference type="Gene3D" id="3.40.50.2300">
    <property type="match status" value="1"/>
</dbReference>
<dbReference type="Pfam" id="PF00072">
    <property type="entry name" value="Response_reg"/>
    <property type="match status" value="1"/>
</dbReference>
<protein>
    <recommendedName>
        <fullName evidence="1">Stage 0 sporulation protein A homolog</fullName>
    </recommendedName>
</protein>
<evidence type="ECO:0000259" key="5">
    <source>
        <dbReference type="PROSITE" id="PS50930"/>
    </source>
</evidence>
<evidence type="ECO:0000256" key="2">
    <source>
        <dbReference type="ARBA" id="ARBA00024867"/>
    </source>
</evidence>
<accession>A0ABT4D5R7</accession>
<dbReference type="SUPFAM" id="SSF52172">
    <property type="entry name" value="CheY-like"/>
    <property type="match status" value="1"/>
</dbReference>
<evidence type="ECO:0000259" key="4">
    <source>
        <dbReference type="PROSITE" id="PS50110"/>
    </source>
</evidence>
<evidence type="ECO:0000313" key="7">
    <source>
        <dbReference type="Proteomes" id="UP001144612"/>
    </source>
</evidence>
<comment type="function">
    <text evidence="2">May play the central regulatory role in sporulation. It may be an element of the effector pathway responsible for the activation of sporulation genes in response to nutritional stress. Spo0A may act in concert with spo0H (a sigma factor) to control the expression of some genes that are critical to the sporulation process.</text>
</comment>
<evidence type="ECO:0000256" key="3">
    <source>
        <dbReference type="PROSITE-ProRule" id="PRU00169"/>
    </source>
</evidence>
<dbReference type="InterPro" id="IPR011006">
    <property type="entry name" value="CheY-like_superfamily"/>
</dbReference>
<dbReference type="SMART" id="SM00850">
    <property type="entry name" value="LytTR"/>
    <property type="match status" value="1"/>
</dbReference>
<feature type="domain" description="HTH LytTR-type" evidence="5">
    <location>
        <begin position="130"/>
        <end position="235"/>
    </location>
</feature>
<dbReference type="GO" id="GO:0003677">
    <property type="term" value="F:DNA binding"/>
    <property type="evidence" value="ECO:0007669"/>
    <property type="project" value="UniProtKB-KW"/>
</dbReference>
<dbReference type="Gene3D" id="2.40.50.40">
    <property type="match status" value="1"/>
</dbReference>
<dbReference type="InterPro" id="IPR007492">
    <property type="entry name" value="LytTR_DNA-bd_dom"/>
</dbReference>
<dbReference type="PANTHER" id="PTHR37299:SF1">
    <property type="entry name" value="STAGE 0 SPORULATION PROTEIN A HOMOLOG"/>
    <property type="match status" value="1"/>
</dbReference>
<dbReference type="CDD" id="cd17532">
    <property type="entry name" value="REC_LytTR_AlgR-like"/>
    <property type="match status" value="1"/>
</dbReference>
<keyword evidence="3" id="KW-0597">Phosphoprotein</keyword>
<dbReference type="Gene3D" id="2.20.25.10">
    <property type="match status" value="1"/>
</dbReference>
<feature type="domain" description="Response regulatory" evidence="4">
    <location>
        <begin position="2"/>
        <end position="116"/>
    </location>
</feature>
<dbReference type="SMART" id="SM00448">
    <property type="entry name" value="REC"/>
    <property type="match status" value="1"/>
</dbReference>
<keyword evidence="6" id="KW-0238">DNA-binding</keyword>
<dbReference type="Proteomes" id="UP001144612">
    <property type="component" value="Unassembled WGS sequence"/>
</dbReference>
<organism evidence="6 7">
    <name type="scientific">Clostridium brassicae</name>
    <dbReference type="NCBI Taxonomy" id="2999072"/>
    <lineage>
        <taxon>Bacteria</taxon>
        <taxon>Bacillati</taxon>
        <taxon>Bacillota</taxon>
        <taxon>Clostridia</taxon>
        <taxon>Eubacteriales</taxon>
        <taxon>Clostridiaceae</taxon>
        <taxon>Clostridium</taxon>
    </lineage>
</organism>